<dbReference type="InterPro" id="IPR031722">
    <property type="entry name" value="Coilin_N"/>
</dbReference>
<evidence type="ECO:0000259" key="2">
    <source>
        <dbReference type="Pfam" id="PF15862"/>
    </source>
</evidence>
<accession>A0AAV8G4G5</accession>
<dbReference type="Pfam" id="PF23086">
    <property type="entry name" value="Tudor_Coilin"/>
    <property type="match status" value="1"/>
</dbReference>
<protein>
    <submittedName>
        <fullName evidence="4">Coilin</fullName>
    </submittedName>
</protein>
<feature type="compositionally biased region" description="Polar residues" evidence="1">
    <location>
        <begin position="466"/>
        <end position="479"/>
    </location>
</feature>
<feature type="region of interest" description="Disordered" evidence="1">
    <location>
        <begin position="135"/>
        <end position="161"/>
    </location>
</feature>
<dbReference type="GO" id="GO:0030619">
    <property type="term" value="F:U1 snRNA binding"/>
    <property type="evidence" value="ECO:0007669"/>
    <property type="project" value="TreeGrafter"/>
</dbReference>
<dbReference type="InterPro" id="IPR024822">
    <property type="entry name" value="Coilin"/>
</dbReference>
<feature type="compositionally biased region" description="Low complexity" evidence="1">
    <location>
        <begin position="620"/>
        <end position="630"/>
    </location>
</feature>
<dbReference type="GO" id="GO:0030620">
    <property type="term" value="F:U2 snRNA binding"/>
    <property type="evidence" value="ECO:0007669"/>
    <property type="project" value="TreeGrafter"/>
</dbReference>
<reference evidence="4" key="1">
    <citation type="submission" date="2022-08" db="EMBL/GenBank/DDBJ databases">
        <authorList>
            <person name="Marques A."/>
        </authorList>
    </citation>
    <scope>NUCLEOTIDE SEQUENCE</scope>
    <source>
        <strain evidence="4">RhyPub2mFocal</strain>
        <tissue evidence="4">Leaves</tissue>
    </source>
</reference>
<dbReference type="PANTHER" id="PTHR15197:SF0">
    <property type="entry name" value="COILIN"/>
    <property type="match status" value="1"/>
</dbReference>
<keyword evidence="5" id="KW-1185">Reference proteome</keyword>
<feature type="region of interest" description="Disordered" evidence="1">
    <location>
        <begin position="570"/>
        <end position="630"/>
    </location>
</feature>
<feature type="compositionally biased region" description="Low complexity" evidence="1">
    <location>
        <begin position="688"/>
        <end position="697"/>
    </location>
</feature>
<dbReference type="PANTHER" id="PTHR15197">
    <property type="entry name" value="COILIN P80"/>
    <property type="match status" value="1"/>
</dbReference>
<evidence type="ECO:0000313" key="4">
    <source>
        <dbReference type="EMBL" id="KAJ4798102.1"/>
    </source>
</evidence>
<proteinExistence type="predicted"/>
<sequence>MRMTTKMTTMEEEEAKAPVRVRLSFADRHLLSKAQRSEGLRRSWVLLRPELKTVADFSRDISTRFGLTSGSDHGLFLSMDGFLIPPSESTSIFRDNDKIRVKGGTVKEKEQEAVTPTASAPQIVENEIIYNGGDAIEKENRKKKKRKKPLPEEPSLKGQQEEVERLICPKKKKLKSVANERPVILNEKKNNMPAVATPSQFHPVDQQPNALVLASGRHQQGASISKSTSTRFHGVANGKNANGTCTGYDNQQSSRRYLVPGQTRFMSPGAGPSNWQEKGSKKPFQGDKNMIKNTSWRPRSEVNNPTVHNRNWQQWTDCSCPTNSQLRMDNNFTTEETAEKTIRYGEEINKDKLDFESLYPPACLPREGDIIAYRLDIIDSLGCPDLSSFRVGEVIVFDPVLMIIFLRPVHEYPTPECEISEFEKSMYKEDGGLEIDFECLVDLRLVKECLVRTAPKMHNSEKWKSNSKASNGQNGTESSLPLLGGNDNNVNSAWEVGEASNAKEATESGWGAWPPSTTRAGVGSSRPSMGQYGATFWSHDDFSRGRNCRDGENGNSNSAWMANDEAANANEGTQAQNNSWDTWPQRADQASASWSHMGQHGSGVGGSWVGFSSGKRRGNGENNNSNSAWEANGVTANANEGTRAQNNSWDTWAQTADQASASWSRMGQHGSGFGSWGGFSSGERRGNGENNNSNSAWEANGVTANANEGSRAQNNGWDAWAPNANRASASCSRVGQHGNGFGSWGCFSRGGRRGRRGRRG</sequence>
<feature type="domain" description="Coilin N-terminal" evidence="2">
    <location>
        <begin position="19"/>
        <end position="148"/>
    </location>
</feature>
<evidence type="ECO:0000256" key="1">
    <source>
        <dbReference type="SAM" id="MobiDB-lite"/>
    </source>
</evidence>
<dbReference type="InterPro" id="IPR056398">
    <property type="entry name" value="Tudor_Coilin"/>
</dbReference>
<dbReference type="GO" id="GO:0000387">
    <property type="term" value="P:spliceosomal snRNP assembly"/>
    <property type="evidence" value="ECO:0007669"/>
    <property type="project" value="TreeGrafter"/>
</dbReference>
<feature type="region of interest" description="Disordered" evidence="1">
    <location>
        <begin position="267"/>
        <end position="287"/>
    </location>
</feature>
<feature type="compositionally biased region" description="Polar residues" evidence="1">
    <location>
        <begin position="570"/>
        <end position="594"/>
    </location>
</feature>
<gene>
    <name evidence="4" type="ORF">LUZ62_049348</name>
</gene>
<evidence type="ECO:0000259" key="3">
    <source>
        <dbReference type="Pfam" id="PF23086"/>
    </source>
</evidence>
<evidence type="ECO:0000313" key="5">
    <source>
        <dbReference type="Proteomes" id="UP001140206"/>
    </source>
</evidence>
<dbReference type="EMBL" id="JAMFTS010000002">
    <property type="protein sequence ID" value="KAJ4798102.1"/>
    <property type="molecule type" value="Genomic_DNA"/>
</dbReference>
<organism evidence="4 5">
    <name type="scientific">Rhynchospora pubera</name>
    <dbReference type="NCBI Taxonomy" id="906938"/>
    <lineage>
        <taxon>Eukaryota</taxon>
        <taxon>Viridiplantae</taxon>
        <taxon>Streptophyta</taxon>
        <taxon>Embryophyta</taxon>
        <taxon>Tracheophyta</taxon>
        <taxon>Spermatophyta</taxon>
        <taxon>Magnoliopsida</taxon>
        <taxon>Liliopsida</taxon>
        <taxon>Poales</taxon>
        <taxon>Cyperaceae</taxon>
        <taxon>Cyperoideae</taxon>
        <taxon>Rhynchosporeae</taxon>
        <taxon>Rhynchospora</taxon>
    </lineage>
</organism>
<name>A0AAV8G4G5_9POAL</name>
<dbReference type="Proteomes" id="UP001140206">
    <property type="component" value="Chromosome 2"/>
</dbReference>
<feature type="region of interest" description="Disordered" evidence="1">
    <location>
        <begin position="674"/>
        <end position="697"/>
    </location>
</feature>
<feature type="compositionally biased region" description="Basic and acidic residues" evidence="1">
    <location>
        <begin position="149"/>
        <end position="161"/>
    </location>
</feature>
<feature type="domain" description="Coilin tudor" evidence="3">
    <location>
        <begin position="351"/>
        <end position="448"/>
    </location>
</feature>
<feature type="region of interest" description="Disordered" evidence="1">
    <location>
        <begin position="460"/>
        <end position="527"/>
    </location>
</feature>
<comment type="caution">
    <text evidence="4">The sequence shown here is derived from an EMBL/GenBank/DDBJ whole genome shotgun (WGS) entry which is preliminary data.</text>
</comment>
<dbReference type="GO" id="GO:0015030">
    <property type="term" value="C:Cajal body"/>
    <property type="evidence" value="ECO:0007669"/>
    <property type="project" value="TreeGrafter"/>
</dbReference>
<dbReference type="AlphaFoldDB" id="A0AAV8G4G5"/>
<dbReference type="Pfam" id="PF15862">
    <property type="entry name" value="Coilin_N"/>
    <property type="match status" value="1"/>
</dbReference>